<feature type="signal peptide" evidence="2">
    <location>
        <begin position="1"/>
        <end position="24"/>
    </location>
</feature>
<proteinExistence type="predicted"/>
<dbReference type="AlphaFoldDB" id="A0A9W9YV34"/>
<dbReference type="Proteomes" id="UP001163046">
    <property type="component" value="Unassembled WGS sequence"/>
</dbReference>
<keyword evidence="2" id="KW-0732">Signal</keyword>
<evidence type="ECO:0000313" key="4">
    <source>
        <dbReference type="Proteomes" id="UP001163046"/>
    </source>
</evidence>
<reference evidence="3" key="1">
    <citation type="submission" date="2023-01" db="EMBL/GenBank/DDBJ databases">
        <title>Genome assembly of the deep-sea coral Lophelia pertusa.</title>
        <authorList>
            <person name="Herrera S."/>
            <person name="Cordes E."/>
        </authorList>
    </citation>
    <scope>NUCLEOTIDE SEQUENCE</scope>
    <source>
        <strain evidence="3">USNM1676648</strain>
        <tissue evidence="3">Polyp</tissue>
    </source>
</reference>
<organism evidence="3 4">
    <name type="scientific">Desmophyllum pertusum</name>
    <dbReference type="NCBI Taxonomy" id="174260"/>
    <lineage>
        <taxon>Eukaryota</taxon>
        <taxon>Metazoa</taxon>
        <taxon>Cnidaria</taxon>
        <taxon>Anthozoa</taxon>
        <taxon>Hexacorallia</taxon>
        <taxon>Scleractinia</taxon>
        <taxon>Caryophylliina</taxon>
        <taxon>Caryophylliidae</taxon>
        <taxon>Desmophyllum</taxon>
    </lineage>
</organism>
<feature type="region of interest" description="Disordered" evidence="1">
    <location>
        <begin position="107"/>
        <end position="129"/>
    </location>
</feature>
<sequence length="129" mass="14542">MFESTFNSLLLIACLWQYVAVVQCRRQTELSGQQGQQLTTCLRNCALSVEEDGIKTMSNVKLSSRQSCYNDCLGRNGKLDSLGNNQSPVANQGMTLFFKRIKRDTLNSQQNSTPSVKHKAMPRMFKLSK</sequence>
<feature type="chain" id="PRO_5040726555" description="Secreted protein" evidence="2">
    <location>
        <begin position="25"/>
        <end position="129"/>
    </location>
</feature>
<feature type="compositionally biased region" description="Basic residues" evidence="1">
    <location>
        <begin position="116"/>
        <end position="129"/>
    </location>
</feature>
<evidence type="ECO:0000313" key="3">
    <source>
        <dbReference type="EMBL" id="KAJ7369906.1"/>
    </source>
</evidence>
<name>A0A9W9YV34_9CNID</name>
<keyword evidence="4" id="KW-1185">Reference proteome</keyword>
<protein>
    <recommendedName>
        <fullName evidence="5">Secreted protein</fullName>
    </recommendedName>
</protein>
<evidence type="ECO:0008006" key="5">
    <source>
        <dbReference type="Google" id="ProtNLM"/>
    </source>
</evidence>
<evidence type="ECO:0000256" key="2">
    <source>
        <dbReference type="SAM" id="SignalP"/>
    </source>
</evidence>
<dbReference type="EMBL" id="MU826880">
    <property type="protein sequence ID" value="KAJ7369906.1"/>
    <property type="molecule type" value="Genomic_DNA"/>
</dbReference>
<gene>
    <name evidence="3" type="ORF">OS493_035685</name>
</gene>
<comment type="caution">
    <text evidence="3">The sequence shown here is derived from an EMBL/GenBank/DDBJ whole genome shotgun (WGS) entry which is preliminary data.</text>
</comment>
<accession>A0A9W9YV34</accession>
<evidence type="ECO:0000256" key="1">
    <source>
        <dbReference type="SAM" id="MobiDB-lite"/>
    </source>
</evidence>